<proteinExistence type="predicted"/>
<name>A0A4S8L0D0_DENBC</name>
<evidence type="ECO:0000313" key="2">
    <source>
        <dbReference type="Proteomes" id="UP000297245"/>
    </source>
</evidence>
<dbReference type="Proteomes" id="UP000297245">
    <property type="component" value="Unassembled WGS sequence"/>
</dbReference>
<feature type="non-terminal residue" evidence="1">
    <location>
        <position position="1"/>
    </location>
</feature>
<dbReference type="OrthoDB" id="2953266at2759"/>
<sequence>IFMFIAPVSFNQCPESGSTEVSWGEHEENHHFWSFDPDGYTQISQRVCDLIGLPKYKAEIMSWGFSGSNYRFQAIQQVQKFFDPSTQDFAKAYGLPLIEVIPLCEDPGRPHGMCNTLRVLKSL</sequence>
<protein>
    <submittedName>
        <fullName evidence="1">Uncharacterized protein</fullName>
    </submittedName>
</protein>
<evidence type="ECO:0000313" key="1">
    <source>
        <dbReference type="EMBL" id="THU81681.1"/>
    </source>
</evidence>
<accession>A0A4S8L0D0</accession>
<gene>
    <name evidence="1" type="ORF">K435DRAFT_693024</name>
</gene>
<keyword evidence="2" id="KW-1185">Reference proteome</keyword>
<reference evidence="1 2" key="1">
    <citation type="journal article" date="2019" name="Nat. Ecol. Evol.">
        <title>Megaphylogeny resolves global patterns of mushroom evolution.</title>
        <authorList>
            <person name="Varga T."/>
            <person name="Krizsan K."/>
            <person name="Foldi C."/>
            <person name="Dima B."/>
            <person name="Sanchez-Garcia M."/>
            <person name="Sanchez-Ramirez S."/>
            <person name="Szollosi G.J."/>
            <person name="Szarkandi J.G."/>
            <person name="Papp V."/>
            <person name="Albert L."/>
            <person name="Andreopoulos W."/>
            <person name="Angelini C."/>
            <person name="Antonin V."/>
            <person name="Barry K.W."/>
            <person name="Bougher N.L."/>
            <person name="Buchanan P."/>
            <person name="Buyck B."/>
            <person name="Bense V."/>
            <person name="Catcheside P."/>
            <person name="Chovatia M."/>
            <person name="Cooper J."/>
            <person name="Damon W."/>
            <person name="Desjardin D."/>
            <person name="Finy P."/>
            <person name="Geml J."/>
            <person name="Haridas S."/>
            <person name="Hughes K."/>
            <person name="Justo A."/>
            <person name="Karasinski D."/>
            <person name="Kautmanova I."/>
            <person name="Kiss B."/>
            <person name="Kocsube S."/>
            <person name="Kotiranta H."/>
            <person name="LaButti K.M."/>
            <person name="Lechner B.E."/>
            <person name="Liimatainen K."/>
            <person name="Lipzen A."/>
            <person name="Lukacs Z."/>
            <person name="Mihaltcheva S."/>
            <person name="Morgado L.N."/>
            <person name="Niskanen T."/>
            <person name="Noordeloos M.E."/>
            <person name="Ohm R.A."/>
            <person name="Ortiz-Santana B."/>
            <person name="Ovrebo C."/>
            <person name="Racz N."/>
            <person name="Riley R."/>
            <person name="Savchenko A."/>
            <person name="Shiryaev A."/>
            <person name="Soop K."/>
            <person name="Spirin V."/>
            <person name="Szebenyi C."/>
            <person name="Tomsovsky M."/>
            <person name="Tulloss R.E."/>
            <person name="Uehling J."/>
            <person name="Grigoriev I.V."/>
            <person name="Vagvolgyi C."/>
            <person name="Papp T."/>
            <person name="Martin F.M."/>
            <person name="Miettinen O."/>
            <person name="Hibbett D.S."/>
            <person name="Nagy L.G."/>
        </authorList>
    </citation>
    <scope>NUCLEOTIDE SEQUENCE [LARGE SCALE GENOMIC DNA]</scope>
    <source>
        <strain evidence="1 2">CBS 962.96</strain>
    </source>
</reference>
<organism evidence="1 2">
    <name type="scientific">Dendrothele bispora (strain CBS 962.96)</name>
    <dbReference type="NCBI Taxonomy" id="1314807"/>
    <lineage>
        <taxon>Eukaryota</taxon>
        <taxon>Fungi</taxon>
        <taxon>Dikarya</taxon>
        <taxon>Basidiomycota</taxon>
        <taxon>Agaricomycotina</taxon>
        <taxon>Agaricomycetes</taxon>
        <taxon>Agaricomycetidae</taxon>
        <taxon>Agaricales</taxon>
        <taxon>Agaricales incertae sedis</taxon>
        <taxon>Dendrothele</taxon>
    </lineage>
</organism>
<dbReference type="EMBL" id="ML179787">
    <property type="protein sequence ID" value="THU81681.1"/>
    <property type="molecule type" value="Genomic_DNA"/>
</dbReference>
<dbReference type="AlphaFoldDB" id="A0A4S8L0D0"/>